<evidence type="ECO:0000313" key="6">
    <source>
        <dbReference type="Proteomes" id="UP001151079"/>
    </source>
</evidence>
<keyword evidence="1" id="KW-0805">Transcription regulation</keyword>
<dbReference type="InterPro" id="IPR009057">
    <property type="entry name" value="Homeodomain-like_sf"/>
</dbReference>
<dbReference type="PANTHER" id="PTHR43280:SF32">
    <property type="entry name" value="TRANSCRIPTIONAL REGULATORY PROTEIN"/>
    <property type="match status" value="1"/>
</dbReference>
<dbReference type="EMBL" id="JAOZEW010000014">
    <property type="protein sequence ID" value="MCV9928681.1"/>
    <property type="molecule type" value="Genomic_DNA"/>
</dbReference>
<dbReference type="Proteomes" id="UP001151079">
    <property type="component" value="Unassembled WGS sequence"/>
</dbReference>
<keyword evidence="6" id="KW-1185">Reference proteome</keyword>
<dbReference type="InterPro" id="IPR020449">
    <property type="entry name" value="Tscrpt_reg_AraC-type_HTH"/>
</dbReference>
<evidence type="ECO:0000256" key="1">
    <source>
        <dbReference type="ARBA" id="ARBA00023015"/>
    </source>
</evidence>
<protein>
    <submittedName>
        <fullName evidence="5">Helix-turn-helix domain-containing protein</fullName>
    </submittedName>
</protein>
<dbReference type="PRINTS" id="PR00032">
    <property type="entry name" value="HTHARAC"/>
</dbReference>
<feature type="domain" description="HTH araC/xylS-type" evidence="4">
    <location>
        <begin position="178"/>
        <end position="281"/>
    </location>
</feature>
<comment type="caution">
    <text evidence="5">The sequence shown here is derived from an EMBL/GenBank/DDBJ whole genome shotgun (WGS) entry which is preliminary data.</text>
</comment>
<dbReference type="Gene3D" id="1.10.10.60">
    <property type="entry name" value="Homeodomain-like"/>
    <property type="match status" value="1"/>
</dbReference>
<sequence length="288" mass="34079">MKNFKDFKSFNNHIGLQEPLDEDIDVGYYDPSNMLLKSDPVIVDFYRISFKINFIDKSADDGKPITAVFFNSPNRANGWDVEPSYTGMYLQLSKKIIEKNRFLFKNYLDYGEHEALYLTENEIQEIKIIFDLMFKYYQENQINYEVLISYVHVLISLVEAFYKRQFSTHPKEYNHILSDFQQLLNEYYNQPVSQIPSVQYFADKLDLTPNYLGDIIKHFTQKSAIENIHEVVIKRATTLLKENSTLNNADVAYELGFDYPNYFAKFFKKNLGLTPKQYRSEVLKRQKQ</sequence>
<dbReference type="PROSITE" id="PS01124">
    <property type="entry name" value="HTH_ARAC_FAMILY_2"/>
    <property type="match status" value="1"/>
</dbReference>
<dbReference type="PANTHER" id="PTHR43280">
    <property type="entry name" value="ARAC-FAMILY TRANSCRIPTIONAL REGULATOR"/>
    <property type="match status" value="1"/>
</dbReference>
<organism evidence="5 6">
    <name type="scientific">Flavobacterium shii</name>
    <dbReference type="NCBI Taxonomy" id="2987687"/>
    <lineage>
        <taxon>Bacteria</taxon>
        <taxon>Pseudomonadati</taxon>
        <taxon>Bacteroidota</taxon>
        <taxon>Flavobacteriia</taxon>
        <taxon>Flavobacteriales</taxon>
        <taxon>Flavobacteriaceae</taxon>
        <taxon>Flavobacterium</taxon>
    </lineage>
</organism>
<dbReference type="SMART" id="SM00342">
    <property type="entry name" value="HTH_ARAC"/>
    <property type="match status" value="1"/>
</dbReference>
<gene>
    <name evidence="5" type="ORF">OIU83_13510</name>
</gene>
<name>A0A9X2ZC74_9FLAO</name>
<dbReference type="AlphaFoldDB" id="A0A9X2ZC74"/>
<dbReference type="GO" id="GO:0003700">
    <property type="term" value="F:DNA-binding transcription factor activity"/>
    <property type="evidence" value="ECO:0007669"/>
    <property type="project" value="InterPro"/>
</dbReference>
<dbReference type="InterPro" id="IPR018060">
    <property type="entry name" value="HTH_AraC"/>
</dbReference>
<dbReference type="Pfam" id="PF12833">
    <property type="entry name" value="HTH_18"/>
    <property type="match status" value="1"/>
</dbReference>
<dbReference type="RefSeq" id="WP_264206793.1">
    <property type="nucleotide sequence ID" value="NZ_JAOZEW010000014.1"/>
</dbReference>
<keyword evidence="2" id="KW-0238">DNA-binding</keyword>
<dbReference type="GO" id="GO:0043565">
    <property type="term" value="F:sequence-specific DNA binding"/>
    <property type="evidence" value="ECO:0007669"/>
    <property type="project" value="InterPro"/>
</dbReference>
<evidence type="ECO:0000256" key="3">
    <source>
        <dbReference type="ARBA" id="ARBA00023163"/>
    </source>
</evidence>
<evidence type="ECO:0000259" key="4">
    <source>
        <dbReference type="PROSITE" id="PS01124"/>
    </source>
</evidence>
<keyword evidence="3" id="KW-0804">Transcription</keyword>
<proteinExistence type="predicted"/>
<reference evidence="5" key="1">
    <citation type="submission" date="2022-10" db="EMBL/GenBank/DDBJ databases">
        <title>Two novel species of Flavobacterium.</title>
        <authorList>
            <person name="Liu Q."/>
            <person name="Xin Y.-H."/>
        </authorList>
    </citation>
    <scope>NUCLEOTIDE SEQUENCE</scope>
    <source>
        <strain evidence="5">LS1R49</strain>
    </source>
</reference>
<evidence type="ECO:0000256" key="2">
    <source>
        <dbReference type="ARBA" id="ARBA00023125"/>
    </source>
</evidence>
<evidence type="ECO:0000313" key="5">
    <source>
        <dbReference type="EMBL" id="MCV9928681.1"/>
    </source>
</evidence>
<accession>A0A9X2ZC74</accession>
<dbReference type="SUPFAM" id="SSF46689">
    <property type="entry name" value="Homeodomain-like"/>
    <property type="match status" value="1"/>
</dbReference>